<comment type="caution">
    <text evidence="3">The sequence shown here is derived from an EMBL/GenBank/DDBJ whole genome shotgun (WGS) entry which is preliminary data.</text>
</comment>
<dbReference type="EMBL" id="BTGU01000019">
    <property type="protein sequence ID" value="GMN44877.1"/>
    <property type="molecule type" value="Genomic_DNA"/>
</dbReference>
<proteinExistence type="predicted"/>
<feature type="domain" description="RNase H type-1" evidence="1">
    <location>
        <begin position="244"/>
        <end position="364"/>
    </location>
</feature>
<dbReference type="PANTHER" id="PTHR47074:SF48">
    <property type="entry name" value="POLYNUCLEOTIDYL TRANSFERASE, RIBONUCLEASE H-LIKE SUPERFAMILY PROTEIN"/>
    <property type="match status" value="1"/>
</dbReference>
<dbReference type="InterPro" id="IPR044730">
    <property type="entry name" value="RNase_H-like_dom_plant"/>
</dbReference>
<accession>A0AA88D7U7</accession>
<evidence type="ECO:0000259" key="1">
    <source>
        <dbReference type="Pfam" id="PF13456"/>
    </source>
</evidence>
<dbReference type="CDD" id="cd06222">
    <property type="entry name" value="RNase_H_like"/>
    <property type="match status" value="1"/>
</dbReference>
<protein>
    <submittedName>
        <fullName evidence="3">Uncharacterized protein</fullName>
    </submittedName>
</protein>
<dbReference type="InterPro" id="IPR002156">
    <property type="entry name" value="RNaseH_domain"/>
</dbReference>
<dbReference type="InterPro" id="IPR012337">
    <property type="entry name" value="RNaseH-like_sf"/>
</dbReference>
<dbReference type="Gene3D" id="3.30.420.10">
    <property type="entry name" value="Ribonuclease H-like superfamily/Ribonuclease H"/>
    <property type="match status" value="1"/>
</dbReference>
<dbReference type="AlphaFoldDB" id="A0AA88D7U7"/>
<organism evidence="3 4">
    <name type="scientific">Ficus carica</name>
    <name type="common">Common fig</name>
    <dbReference type="NCBI Taxonomy" id="3494"/>
    <lineage>
        <taxon>Eukaryota</taxon>
        <taxon>Viridiplantae</taxon>
        <taxon>Streptophyta</taxon>
        <taxon>Embryophyta</taxon>
        <taxon>Tracheophyta</taxon>
        <taxon>Spermatophyta</taxon>
        <taxon>Magnoliopsida</taxon>
        <taxon>eudicotyledons</taxon>
        <taxon>Gunneridae</taxon>
        <taxon>Pentapetalae</taxon>
        <taxon>rosids</taxon>
        <taxon>fabids</taxon>
        <taxon>Rosales</taxon>
        <taxon>Moraceae</taxon>
        <taxon>Ficeae</taxon>
        <taxon>Ficus</taxon>
    </lineage>
</organism>
<dbReference type="Pfam" id="PF13966">
    <property type="entry name" value="zf-RVT"/>
    <property type="match status" value="1"/>
</dbReference>
<dbReference type="Proteomes" id="UP001187192">
    <property type="component" value="Unassembled WGS sequence"/>
</dbReference>
<dbReference type="GO" id="GO:0004523">
    <property type="term" value="F:RNA-DNA hybrid ribonuclease activity"/>
    <property type="evidence" value="ECO:0007669"/>
    <property type="project" value="InterPro"/>
</dbReference>
<sequence length="392" mass="44018">MLGRNRVWDKNKIESTLWPVDHEIISGLPLGNAVGGDKWAWYFDSKGIYKVRSGYRAIMDSQWSESSSSDSPDALWWRKLWRLPIPLKARLFVWRAFHEILPTMVSLRSRGIECDVVCPRCQAVLESPSHAIFDCPFSYMVWKKSRFWKVLENKRAMPFADFLRSLSLEISLDDLALVCWLAWKLWCERNKVVHRGEAGDPQTIFDLSIASFGEWQALNRSPSQPSAVGSNVWSLPQPGCFKLNIDASVIPGSDHIGIGAVIRDEKGSILGAMARSVGGSFSPFVAECLALREGLRFAKEIECVDIEVETDSINVVSTVEDNRELSLEGPILEDVKQLFAQVRSTGIHHIRRSANLVANLLARFGFNSNCINVWVNEIPSVVSNAVAIDIID</sequence>
<reference evidence="3" key="1">
    <citation type="submission" date="2023-07" db="EMBL/GenBank/DDBJ databases">
        <title>draft genome sequence of fig (Ficus carica).</title>
        <authorList>
            <person name="Takahashi T."/>
            <person name="Nishimura K."/>
        </authorList>
    </citation>
    <scope>NUCLEOTIDE SEQUENCE</scope>
</reference>
<dbReference type="InterPro" id="IPR052929">
    <property type="entry name" value="RNase_H-like_EbsB-rel"/>
</dbReference>
<gene>
    <name evidence="3" type="ORF">TIFTF001_014062</name>
</gene>
<evidence type="ECO:0000313" key="3">
    <source>
        <dbReference type="EMBL" id="GMN44877.1"/>
    </source>
</evidence>
<dbReference type="InterPro" id="IPR036397">
    <property type="entry name" value="RNaseH_sf"/>
</dbReference>
<feature type="domain" description="Reverse transcriptase zinc-binding" evidence="2">
    <location>
        <begin position="61"/>
        <end position="142"/>
    </location>
</feature>
<dbReference type="InterPro" id="IPR026960">
    <property type="entry name" value="RVT-Znf"/>
</dbReference>
<keyword evidence="4" id="KW-1185">Reference proteome</keyword>
<dbReference type="Pfam" id="PF13456">
    <property type="entry name" value="RVT_3"/>
    <property type="match status" value="1"/>
</dbReference>
<dbReference type="GO" id="GO:0003676">
    <property type="term" value="F:nucleic acid binding"/>
    <property type="evidence" value="ECO:0007669"/>
    <property type="project" value="InterPro"/>
</dbReference>
<dbReference type="SUPFAM" id="SSF53098">
    <property type="entry name" value="Ribonuclease H-like"/>
    <property type="match status" value="1"/>
</dbReference>
<evidence type="ECO:0000259" key="2">
    <source>
        <dbReference type="Pfam" id="PF13966"/>
    </source>
</evidence>
<evidence type="ECO:0000313" key="4">
    <source>
        <dbReference type="Proteomes" id="UP001187192"/>
    </source>
</evidence>
<dbReference type="PANTHER" id="PTHR47074">
    <property type="entry name" value="BNAC02G40300D PROTEIN"/>
    <property type="match status" value="1"/>
</dbReference>
<name>A0AA88D7U7_FICCA</name>